<dbReference type="PANTHER" id="PTHR34834:SF1">
    <property type="entry name" value="SPERMATID MATURATION PROTEIN 1"/>
    <property type="match status" value="1"/>
</dbReference>
<evidence type="ECO:0000313" key="9">
    <source>
        <dbReference type="Proteomes" id="UP000028761"/>
    </source>
</evidence>
<dbReference type="InterPro" id="IPR031368">
    <property type="entry name" value="SPEM1_N"/>
</dbReference>
<evidence type="ECO:0000256" key="4">
    <source>
        <dbReference type="ARBA" id="ARBA00023136"/>
    </source>
</evidence>
<dbReference type="CTD" id="374768"/>
<feature type="region of interest" description="Disordered" evidence="5">
    <location>
        <begin position="208"/>
        <end position="231"/>
    </location>
</feature>
<evidence type="ECO:0000259" key="7">
    <source>
        <dbReference type="Pfam" id="PF15670"/>
    </source>
</evidence>
<evidence type="ECO:0000256" key="5">
    <source>
        <dbReference type="SAM" id="MobiDB-lite"/>
    </source>
</evidence>
<dbReference type="KEGG" id="panu:101001145"/>
<dbReference type="GeneTree" id="ENSGT00510000049389"/>
<gene>
    <name evidence="8" type="primary">SPEM1</name>
</gene>
<organism evidence="8 9">
    <name type="scientific">Papio anubis</name>
    <name type="common">Olive baboon</name>
    <dbReference type="NCBI Taxonomy" id="9555"/>
    <lineage>
        <taxon>Eukaryota</taxon>
        <taxon>Metazoa</taxon>
        <taxon>Chordata</taxon>
        <taxon>Craniata</taxon>
        <taxon>Vertebrata</taxon>
        <taxon>Euteleostomi</taxon>
        <taxon>Mammalia</taxon>
        <taxon>Eutheria</taxon>
        <taxon>Euarchontoglires</taxon>
        <taxon>Primates</taxon>
        <taxon>Haplorrhini</taxon>
        <taxon>Catarrhini</taxon>
        <taxon>Cercopithecidae</taxon>
        <taxon>Cercopithecinae</taxon>
        <taxon>Papio</taxon>
    </lineage>
</organism>
<dbReference type="OMA" id="PAICSYH"/>
<dbReference type="Pfam" id="PF15670">
    <property type="entry name" value="Spem1"/>
    <property type="match status" value="1"/>
</dbReference>
<keyword evidence="9" id="KW-1185">Reference proteome</keyword>
<proteinExistence type="predicted"/>
<reference evidence="8" key="2">
    <citation type="submission" date="2025-08" db="UniProtKB">
        <authorList>
            <consortium name="Ensembl"/>
        </authorList>
    </citation>
    <scope>IDENTIFICATION</scope>
</reference>
<accession>A0A096P2P9</accession>
<protein>
    <submittedName>
        <fullName evidence="8">Spermatid maturation 1</fullName>
    </submittedName>
</protein>
<dbReference type="Proteomes" id="UP000028761">
    <property type="component" value="Chromosome 17"/>
</dbReference>
<evidence type="ECO:0000256" key="3">
    <source>
        <dbReference type="ARBA" id="ARBA00022989"/>
    </source>
</evidence>
<dbReference type="GO" id="GO:0016020">
    <property type="term" value="C:membrane"/>
    <property type="evidence" value="ECO:0007669"/>
    <property type="project" value="UniProtKB-SubCell"/>
</dbReference>
<dbReference type="HOGENOM" id="CLU_078808_0_0_1"/>
<evidence type="ECO:0000256" key="2">
    <source>
        <dbReference type="ARBA" id="ARBA00022692"/>
    </source>
</evidence>
<keyword evidence="3 6" id="KW-1133">Transmembrane helix</keyword>
<evidence type="ECO:0000256" key="1">
    <source>
        <dbReference type="ARBA" id="ARBA00004167"/>
    </source>
</evidence>
<dbReference type="eggNOG" id="ENOG502ST8J">
    <property type="taxonomic scope" value="Eukaryota"/>
</dbReference>
<dbReference type="GeneID" id="101001145"/>
<feature type="compositionally biased region" description="Polar residues" evidence="5">
    <location>
        <begin position="72"/>
        <end position="89"/>
    </location>
</feature>
<feature type="region of interest" description="Disordered" evidence="5">
    <location>
        <begin position="71"/>
        <end position="92"/>
    </location>
</feature>
<dbReference type="GO" id="GO:0007291">
    <property type="term" value="P:sperm individualization"/>
    <property type="evidence" value="ECO:0007669"/>
    <property type="project" value="Ensembl"/>
</dbReference>
<dbReference type="Ensembl" id="ENSPANT00000023273.3">
    <property type="protein sequence ID" value="ENSPANP00000019624.1"/>
    <property type="gene ID" value="ENSPANG00000024184.3"/>
</dbReference>
<sequence>MAMAERPRPDWASYHNCNTNSCQDLGNSVLLLLGLIICINISINIVTLLWSRFRGVLYQVFHDTICEKDAPKSSSLGKQTQPSKKQSSPAVHLRCTMDPVKMTVTPPPARRHRRRGSPTHCAHCPVAWAPDTDDEKPYQYPAICSYHWDGPEDWEGFQRTQGTWVPWTQDPQEPPPQTIRFQPTIEERPLKTDMRSELGLRAYVYSVNPPPPSPEAPSHKNSGEGAVPEAEAAQYQPVPAPILGPAVVPEFSRCRSSGRIVYDARDVRRRLRELTREVEALSRCYPLASGSSTAEGTSKNWVYRSLTGR</sequence>
<dbReference type="RefSeq" id="XP_003912306.1">
    <property type="nucleotide sequence ID" value="XM_003912257.4"/>
</dbReference>
<comment type="subcellular location">
    <subcellularLocation>
        <location evidence="1">Membrane</location>
        <topology evidence="1">Single-pass membrane protein</topology>
    </subcellularLocation>
</comment>
<reference evidence="8 9" key="1">
    <citation type="submission" date="2012-03" db="EMBL/GenBank/DDBJ databases">
        <title>Whole Genome Assembly of Papio anubis.</title>
        <authorList>
            <person name="Liu Y.L."/>
            <person name="Abraham K.A."/>
            <person name="Akbar H.A."/>
            <person name="Ali S.A."/>
            <person name="Anosike U.A."/>
            <person name="Aqrawi P.A."/>
            <person name="Arias F.A."/>
            <person name="Attaway T.A."/>
            <person name="Awwad R.A."/>
            <person name="Babu C.B."/>
            <person name="Bandaranaike D.B."/>
            <person name="Battles P.B."/>
            <person name="Bell A.B."/>
            <person name="Beltran B.B."/>
            <person name="Berhane-Mersha D.B."/>
            <person name="Bess C.B."/>
            <person name="Bickham C.B."/>
            <person name="Bolden T.B."/>
            <person name="Carter K.C."/>
            <person name="Chau D.C."/>
            <person name="Chavez A.C."/>
            <person name="Clerc-Blankenburg K.C."/>
            <person name="Coyle M.C."/>
            <person name="Dao M.D."/>
            <person name="Davila M.L.D."/>
            <person name="Davy-Carroll L.D."/>
            <person name="Denson S.D."/>
            <person name="Dinh H.D."/>
            <person name="Fernandez S.F."/>
            <person name="Fernando P.F."/>
            <person name="Forbes L.F."/>
            <person name="Francis C.F."/>
            <person name="Francisco L.F."/>
            <person name="Fu Q.F."/>
            <person name="Garcia-Iii R.G."/>
            <person name="Garrett T.G."/>
            <person name="Gross S.G."/>
            <person name="Gubbala S.G."/>
            <person name="Hirani K.H."/>
            <person name="Hogues M.H."/>
            <person name="Hollins B.H."/>
            <person name="Jackson L.J."/>
            <person name="Javaid M.J."/>
            <person name="Jhangiani S.J."/>
            <person name="Johnson A.J."/>
            <person name="Johnson B.J."/>
            <person name="Jones J.J."/>
            <person name="Joshi V.J."/>
            <person name="Kalu J.K."/>
            <person name="Khan N.K."/>
            <person name="Korchina V.K."/>
            <person name="Kovar C.K."/>
            <person name="Lago L.L."/>
            <person name="Lara F.L."/>
            <person name="Le T.-K.L."/>
            <person name="Lee S.L."/>
            <person name="Legall-Iii F.L."/>
            <person name="Lemon S.L."/>
            <person name="Liu J.L."/>
            <person name="Liu Y.-S.L."/>
            <person name="Liyanage D.L."/>
            <person name="Lopez J.L."/>
            <person name="Lorensuhewa L.L."/>
            <person name="Mata R.M."/>
            <person name="Mathew T.M."/>
            <person name="Mercado C.M."/>
            <person name="Mercado I.M."/>
            <person name="Morales K.M."/>
            <person name="Morgan M.M."/>
            <person name="Munidasa M.M."/>
            <person name="Ngo D.N."/>
            <person name="Nguyen L.N."/>
            <person name="Nguyen T.N."/>
            <person name="Nguyen N.N."/>
            <person name="Obregon M.O."/>
            <person name="Okwuonu G.O."/>
            <person name="Ongeri F.O."/>
            <person name="Onwere C.O."/>
            <person name="Osifeso I.O."/>
            <person name="Parra A.P."/>
            <person name="Patil S.P."/>
            <person name="Perez A.P."/>
            <person name="Perez Y.P."/>
            <person name="Pham C.P."/>
            <person name="Pu L.-L.P."/>
            <person name="Puazo M.P."/>
            <person name="Quiroz J.Q."/>
            <person name="Rouhana J.R."/>
            <person name="Ruiz M.R."/>
            <person name="Ruiz S.-J.R."/>
            <person name="Saada N.S."/>
            <person name="Santibanez J.S."/>
            <person name="Scheel M.S."/>
            <person name="Schneider B.S."/>
            <person name="Simmons D.S."/>
            <person name="Sisson I.S."/>
            <person name="Tang L.-Y.T."/>
            <person name="Thornton R.T."/>
            <person name="Tisius J.T."/>
            <person name="Toledanes G.T."/>
            <person name="Trejos Z.T."/>
            <person name="Usmani K.U."/>
            <person name="Varghese R.V."/>
            <person name="Vattathil S.V."/>
            <person name="Vee V.V."/>
            <person name="Walker D.W."/>
            <person name="Weissenberger G.W."/>
            <person name="White C.W."/>
            <person name="Williams A.W."/>
            <person name="Woodworth J.W."/>
            <person name="Wright R.W."/>
            <person name="Zhu Y.Z."/>
            <person name="Han Y.H."/>
            <person name="Newsham I.N."/>
            <person name="Nazareth L.N."/>
            <person name="Worley K.W."/>
            <person name="Muzny D.M."/>
            <person name="Rogers J.R."/>
            <person name="Gibbs R.G."/>
        </authorList>
    </citation>
    <scope>NUCLEOTIDE SEQUENCE [LARGE SCALE GENOMIC DNA]</scope>
</reference>
<dbReference type="Bgee" id="ENSPANG00000024184">
    <property type="expression patterns" value="Expressed in pineal body and 3 other cell types or tissues"/>
</dbReference>
<evidence type="ECO:0000313" key="8">
    <source>
        <dbReference type="Ensembl" id="ENSPANP00000019624.1"/>
    </source>
</evidence>
<evidence type="ECO:0000256" key="6">
    <source>
        <dbReference type="SAM" id="Phobius"/>
    </source>
</evidence>
<dbReference type="GO" id="GO:0005737">
    <property type="term" value="C:cytoplasm"/>
    <property type="evidence" value="ECO:0007669"/>
    <property type="project" value="Ensembl"/>
</dbReference>
<feature type="domain" description="Spermatid maturation protein 1 N-terminal" evidence="7">
    <location>
        <begin position="19"/>
        <end position="108"/>
    </location>
</feature>
<reference evidence="8" key="3">
    <citation type="submission" date="2025-09" db="UniProtKB">
        <authorList>
            <consortium name="Ensembl"/>
        </authorList>
    </citation>
    <scope>IDENTIFICATION</scope>
</reference>
<dbReference type="AlphaFoldDB" id="A0A096P2P9"/>
<feature type="transmembrane region" description="Helical" evidence="6">
    <location>
        <begin position="29"/>
        <end position="50"/>
    </location>
</feature>
<dbReference type="STRING" id="9555.ENSPANP00000019624"/>
<keyword evidence="4 6" id="KW-0472">Membrane</keyword>
<keyword evidence="2 6" id="KW-0812">Transmembrane</keyword>
<dbReference type="PANTHER" id="PTHR34834">
    <property type="entry name" value="SPERMATID MATURATION PROTEIN 1"/>
    <property type="match status" value="1"/>
</dbReference>
<dbReference type="OrthoDB" id="9447057at2759"/>
<dbReference type="GO" id="GO:0030317">
    <property type="term" value="P:flagellated sperm motility"/>
    <property type="evidence" value="ECO:0007669"/>
    <property type="project" value="Ensembl"/>
</dbReference>
<name>A0A096P2P9_PAPAN</name>